<dbReference type="PANTHER" id="PTHR12558:SF36">
    <property type="entry name" value="ANAPHASE-PROMOTING COMPLEX SUBUNIT 7"/>
    <property type="match status" value="1"/>
</dbReference>
<dbReference type="GO" id="GO:0005680">
    <property type="term" value="C:anaphase-promoting complex"/>
    <property type="evidence" value="ECO:0007669"/>
    <property type="project" value="TreeGrafter"/>
</dbReference>
<evidence type="ECO:0000256" key="2">
    <source>
        <dbReference type="PROSITE-ProRule" id="PRU00339"/>
    </source>
</evidence>
<feature type="region of interest" description="Disordered" evidence="4">
    <location>
        <begin position="1"/>
        <end position="47"/>
    </location>
</feature>
<dbReference type="PANTHER" id="PTHR12558">
    <property type="entry name" value="CELL DIVISION CYCLE 16,23,27"/>
    <property type="match status" value="1"/>
</dbReference>
<reference evidence="5 6" key="1">
    <citation type="journal article" date="2012" name="Genome Biol.">
        <title>Genome and low-iron response of an oceanic diatom adapted to chronic iron limitation.</title>
        <authorList>
            <person name="Lommer M."/>
            <person name="Specht M."/>
            <person name="Roy A.S."/>
            <person name="Kraemer L."/>
            <person name="Andreson R."/>
            <person name="Gutowska M.A."/>
            <person name="Wolf J."/>
            <person name="Bergner S.V."/>
            <person name="Schilhabel M.B."/>
            <person name="Klostermeier U.C."/>
            <person name="Beiko R.G."/>
            <person name="Rosenstiel P."/>
            <person name="Hippler M."/>
            <person name="Laroche J."/>
        </authorList>
    </citation>
    <scope>NUCLEOTIDE SEQUENCE [LARGE SCALE GENOMIC DNA]</scope>
    <source>
        <strain evidence="5 6">CCMP1005</strain>
    </source>
</reference>
<gene>
    <name evidence="5" type="ORF">THAOC_05645</name>
</gene>
<dbReference type="SUPFAM" id="SSF48452">
    <property type="entry name" value="TPR-like"/>
    <property type="match status" value="2"/>
</dbReference>
<evidence type="ECO:0000313" key="6">
    <source>
        <dbReference type="Proteomes" id="UP000266841"/>
    </source>
</evidence>
<organism evidence="5 6">
    <name type="scientific">Thalassiosira oceanica</name>
    <name type="common">Marine diatom</name>
    <dbReference type="NCBI Taxonomy" id="159749"/>
    <lineage>
        <taxon>Eukaryota</taxon>
        <taxon>Sar</taxon>
        <taxon>Stramenopiles</taxon>
        <taxon>Ochrophyta</taxon>
        <taxon>Bacillariophyta</taxon>
        <taxon>Coscinodiscophyceae</taxon>
        <taxon>Thalassiosirophycidae</taxon>
        <taxon>Thalassiosirales</taxon>
        <taxon>Thalassiosiraceae</taxon>
        <taxon>Thalassiosira</taxon>
    </lineage>
</organism>
<keyword evidence="6" id="KW-1185">Reference proteome</keyword>
<protein>
    <recommendedName>
        <fullName evidence="7">Anaphase-promoting complex subunit 7</fullName>
    </recommendedName>
</protein>
<keyword evidence="1 2" id="KW-0802">TPR repeat</keyword>
<dbReference type="GO" id="GO:0051301">
    <property type="term" value="P:cell division"/>
    <property type="evidence" value="ECO:0007669"/>
    <property type="project" value="TreeGrafter"/>
</dbReference>
<feature type="non-terminal residue" evidence="5">
    <location>
        <position position="1"/>
    </location>
</feature>
<dbReference type="Pfam" id="PF13181">
    <property type="entry name" value="TPR_8"/>
    <property type="match status" value="1"/>
</dbReference>
<evidence type="ECO:0000256" key="3">
    <source>
        <dbReference type="SAM" id="Coils"/>
    </source>
</evidence>
<dbReference type="GO" id="GO:0045842">
    <property type="term" value="P:positive regulation of mitotic metaphase/anaphase transition"/>
    <property type="evidence" value="ECO:0007669"/>
    <property type="project" value="TreeGrafter"/>
</dbReference>
<dbReference type="GO" id="GO:0016567">
    <property type="term" value="P:protein ubiquitination"/>
    <property type="evidence" value="ECO:0007669"/>
    <property type="project" value="TreeGrafter"/>
</dbReference>
<dbReference type="OrthoDB" id="308440at2759"/>
<evidence type="ECO:0008006" key="7">
    <source>
        <dbReference type="Google" id="ProtNLM"/>
    </source>
</evidence>
<feature type="repeat" description="TPR" evidence="2">
    <location>
        <begin position="615"/>
        <end position="648"/>
    </location>
</feature>
<proteinExistence type="predicted"/>
<dbReference type="PROSITE" id="PS50005">
    <property type="entry name" value="TPR"/>
    <property type="match status" value="1"/>
</dbReference>
<dbReference type="SMART" id="SM00028">
    <property type="entry name" value="TPR"/>
    <property type="match status" value="7"/>
</dbReference>
<dbReference type="EMBL" id="AGNL01005304">
    <property type="protein sequence ID" value="EJK72786.1"/>
    <property type="molecule type" value="Genomic_DNA"/>
</dbReference>
<evidence type="ECO:0000256" key="1">
    <source>
        <dbReference type="ARBA" id="ARBA00022803"/>
    </source>
</evidence>
<dbReference type="Gene3D" id="1.25.40.10">
    <property type="entry name" value="Tetratricopeptide repeat domain"/>
    <property type="match status" value="1"/>
</dbReference>
<dbReference type="InterPro" id="IPR011990">
    <property type="entry name" value="TPR-like_helical_dom_sf"/>
</dbReference>
<dbReference type="InterPro" id="IPR019734">
    <property type="entry name" value="TPR_rpt"/>
</dbReference>
<dbReference type="eggNOG" id="KOG1174">
    <property type="taxonomic scope" value="Eukaryota"/>
</dbReference>
<evidence type="ECO:0000313" key="5">
    <source>
        <dbReference type="EMBL" id="EJK72786.1"/>
    </source>
</evidence>
<comment type="caution">
    <text evidence="5">The sequence shown here is derived from an EMBL/GenBank/DDBJ whole genome shotgun (WGS) entry which is preliminary data.</text>
</comment>
<feature type="compositionally biased region" description="Polar residues" evidence="4">
    <location>
        <begin position="1"/>
        <end position="12"/>
    </location>
</feature>
<feature type="coiled-coil region" evidence="3">
    <location>
        <begin position="392"/>
        <end position="419"/>
    </location>
</feature>
<dbReference type="OMA" id="HHATTHI"/>
<evidence type="ECO:0000256" key="4">
    <source>
        <dbReference type="SAM" id="MobiDB-lite"/>
    </source>
</evidence>
<dbReference type="AlphaFoldDB" id="K0TGN0"/>
<dbReference type="Proteomes" id="UP000266841">
    <property type="component" value="Unassembled WGS sequence"/>
</dbReference>
<sequence length="678" mass="75482">SCPPTRDSQSARVQEGYVTWEEKGTLSAEADRGEAEADPPSSSRITGALLDWTATTRDDERPDLSPIQLQASELYEQKQYKSTEQLAHLDLAQQRRGLSTAVTLEILGDCATSLGSHRQAASLYREGAELIHGHYTRTSRRGTSQQACTTSWEAALRVKQARSLSHGTGTLIEATAMLERCFPHSTNRQRQRQPHALASLESCMLLGSLLQRTERKADAVVEFKFALLKNPYALEAIDQLARLGCNEAALLALVDEGLRDLVKSRLSKSKKEVDGMDEDDEPLIPLVEYSKAHANMYGNQMATALEHFNGLSAVYPTDPYIMMHRANILQEMGHVLESERSYRRLCALDQNWMASMDRYAHLLFQLRMSRKNAFMVRQGGFVHYQYSCHGGRERVHDEAYSIEDELAQLAQELLDLDDRRPEGWVALSLHHLTRDDHDKSLAFVDRAIALCQDHSYSHYLRGSILLSSQRPDHAVVSFYRANDLRKDIPSYEGLVESYLQANKFKEAICSAKEAISSAPRDARAITLVGLALAQAPATNQQEGGGKERAIRALRRAMKLDPGAPRPLFALVDLQAQEGSLASCVELLRNALDGGGKSNDVTDSTVNANHVVTWNMAHKAKLAEIYTLMESYDSALECYHTAISLNPQNGLASQGLERLEKIMKGLDPDSSMDEGEQQI</sequence>
<name>K0TGN0_THAOC</name>
<accession>K0TGN0</accession>
<keyword evidence="3" id="KW-0175">Coiled coil</keyword>
<feature type="compositionally biased region" description="Basic and acidic residues" evidence="4">
    <location>
        <begin position="20"/>
        <end position="35"/>
    </location>
</feature>